<reference evidence="1 2" key="1">
    <citation type="submission" date="2018-12" db="EMBL/GenBank/DDBJ databases">
        <authorList>
            <consortium name="Pathogen Informatics"/>
        </authorList>
    </citation>
    <scope>NUCLEOTIDE SEQUENCE [LARGE SCALE GENOMIC DNA]</scope>
    <source>
        <strain evidence="1 2">NCTC10741</strain>
    </source>
</reference>
<dbReference type="EMBL" id="LR131273">
    <property type="protein sequence ID" value="VDR41456.1"/>
    <property type="molecule type" value="Genomic_DNA"/>
</dbReference>
<dbReference type="AlphaFoldDB" id="A0A3P8MEB7"/>
<organism evidence="1 2">
    <name type="scientific">Tsukamurella paurometabola</name>
    <name type="common">Corynebacterium paurometabolum</name>
    <dbReference type="NCBI Taxonomy" id="2061"/>
    <lineage>
        <taxon>Bacteria</taxon>
        <taxon>Bacillati</taxon>
        <taxon>Actinomycetota</taxon>
        <taxon>Actinomycetes</taxon>
        <taxon>Mycobacteriales</taxon>
        <taxon>Tsukamurellaceae</taxon>
        <taxon>Tsukamurella</taxon>
    </lineage>
</organism>
<dbReference type="Proteomes" id="UP000271626">
    <property type="component" value="Chromosome"/>
</dbReference>
<gene>
    <name evidence="1" type="ORF">NCTC10741_04629</name>
</gene>
<sequence>MKADRDFYESQSEALAKRAATAESANRESMAWYSECDQRFHRELAIRAAEAGCVLPELEPLSRWLEPAGIARIAHRPVR</sequence>
<name>A0A3P8MEB7_TSUPA</name>
<protein>
    <submittedName>
        <fullName evidence="1">Uncharacterized protein</fullName>
    </submittedName>
</protein>
<evidence type="ECO:0000313" key="2">
    <source>
        <dbReference type="Proteomes" id="UP000271626"/>
    </source>
</evidence>
<accession>A0A3P8MEB7</accession>
<evidence type="ECO:0000313" key="1">
    <source>
        <dbReference type="EMBL" id="VDR41456.1"/>
    </source>
</evidence>
<proteinExistence type="predicted"/>